<gene>
    <name evidence="2" type="ORF">BJY24_000834</name>
</gene>
<accession>A0A7W9P9L1</accession>
<dbReference type="AlphaFoldDB" id="A0A7W9P9L1"/>
<reference evidence="2 3" key="1">
    <citation type="submission" date="2020-08" db="EMBL/GenBank/DDBJ databases">
        <title>Sequencing the genomes of 1000 actinobacteria strains.</title>
        <authorList>
            <person name="Klenk H.-P."/>
        </authorList>
    </citation>
    <scope>NUCLEOTIDE SEQUENCE [LARGE SCALE GENOMIC DNA]</scope>
    <source>
        <strain evidence="2 3">DSM 43582</strain>
    </source>
</reference>
<feature type="region of interest" description="Disordered" evidence="1">
    <location>
        <begin position="1"/>
        <end position="22"/>
    </location>
</feature>
<protein>
    <submittedName>
        <fullName evidence="2">Uncharacterized protein</fullName>
    </submittedName>
</protein>
<comment type="caution">
    <text evidence="2">The sequence shown here is derived from an EMBL/GenBank/DDBJ whole genome shotgun (WGS) entry which is preliminary data.</text>
</comment>
<keyword evidence="3" id="KW-1185">Reference proteome</keyword>
<evidence type="ECO:0000313" key="2">
    <source>
        <dbReference type="EMBL" id="MBB5911967.1"/>
    </source>
</evidence>
<sequence>MTQAAAAARALSVGRPAAHPVSVPFDTVLPLGRQWVRS</sequence>
<dbReference type="EMBL" id="JACHIT010000001">
    <property type="protein sequence ID" value="MBB5911967.1"/>
    <property type="molecule type" value="Genomic_DNA"/>
</dbReference>
<name>A0A7W9P9L1_9NOCA</name>
<evidence type="ECO:0000313" key="3">
    <source>
        <dbReference type="Proteomes" id="UP000540412"/>
    </source>
</evidence>
<proteinExistence type="predicted"/>
<dbReference type="Proteomes" id="UP000540412">
    <property type="component" value="Unassembled WGS sequence"/>
</dbReference>
<evidence type="ECO:0000256" key="1">
    <source>
        <dbReference type="SAM" id="MobiDB-lite"/>
    </source>
</evidence>
<organism evidence="2 3">
    <name type="scientific">Nocardia transvalensis</name>
    <dbReference type="NCBI Taxonomy" id="37333"/>
    <lineage>
        <taxon>Bacteria</taxon>
        <taxon>Bacillati</taxon>
        <taxon>Actinomycetota</taxon>
        <taxon>Actinomycetes</taxon>
        <taxon>Mycobacteriales</taxon>
        <taxon>Nocardiaceae</taxon>
        <taxon>Nocardia</taxon>
    </lineage>
</organism>
<feature type="compositionally biased region" description="Low complexity" evidence="1">
    <location>
        <begin position="1"/>
        <end position="18"/>
    </location>
</feature>